<dbReference type="RefSeq" id="WP_005986715.1">
    <property type="nucleotide sequence ID" value="NZ_JH470338.1"/>
</dbReference>
<evidence type="ECO:0000313" key="1">
    <source>
        <dbReference type="EMBL" id="EHM87894.1"/>
    </source>
</evidence>
<dbReference type="HOGENOM" id="CLU_2299637_0_0_11"/>
<evidence type="ECO:0008006" key="3">
    <source>
        <dbReference type="Google" id="ProtNLM"/>
    </source>
</evidence>
<protein>
    <recommendedName>
        <fullName evidence="3">OB domain-containing protein</fullName>
    </recommendedName>
</protein>
<name>G9PGC5_9ACTO</name>
<dbReference type="EMBL" id="ACRN01000009">
    <property type="protein sequence ID" value="EHM87894.1"/>
    <property type="molecule type" value="Genomic_DNA"/>
</dbReference>
<organism evidence="1 2">
    <name type="scientific">Actinomyces graevenitzii C83</name>
    <dbReference type="NCBI Taxonomy" id="435830"/>
    <lineage>
        <taxon>Bacteria</taxon>
        <taxon>Bacillati</taxon>
        <taxon>Actinomycetota</taxon>
        <taxon>Actinomycetes</taxon>
        <taxon>Actinomycetales</taxon>
        <taxon>Actinomycetaceae</taxon>
        <taxon>Actinomyces</taxon>
    </lineage>
</organism>
<accession>G9PGC5</accession>
<evidence type="ECO:0000313" key="2">
    <source>
        <dbReference type="Proteomes" id="UP000003822"/>
    </source>
</evidence>
<gene>
    <name evidence="1" type="ORF">HMPREF0045_01299</name>
</gene>
<dbReference type="PATRIC" id="fig|435830.3.peg.1252"/>
<dbReference type="AlphaFoldDB" id="G9PGC5"/>
<comment type="caution">
    <text evidence="1">The sequence shown here is derived from an EMBL/GenBank/DDBJ whole genome shotgun (WGS) entry which is preliminary data.</text>
</comment>
<proteinExistence type="predicted"/>
<dbReference type="Proteomes" id="UP000003822">
    <property type="component" value="Unassembled WGS sequence"/>
</dbReference>
<reference evidence="1 2" key="1">
    <citation type="submission" date="2011-10" db="EMBL/GenBank/DDBJ databases">
        <title>The Genome Sequence of Actinomyces graevenitzii C83.</title>
        <authorList>
            <consortium name="The Broad Institute Genome Sequencing Platform"/>
            <consortium name="The Broad Institute Genome Sequencing Center for Infectious Disease"/>
            <person name="Earl A."/>
            <person name="Ward D."/>
            <person name="Feldgarden M."/>
            <person name="Gevers D."/>
            <person name="Sibley C.D."/>
            <person name="Field T.R."/>
            <person name="Grinwis M."/>
            <person name="Eshaghurshan C.S."/>
            <person name="Surette M.G."/>
            <person name="Young S.K."/>
            <person name="Zeng Q."/>
            <person name="Gargeya S."/>
            <person name="Fitzgerald M."/>
            <person name="Haas B."/>
            <person name="Abouelleil A."/>
            <person name="Alvarado L."/>
            <person name="Arachchi H.M."/>
            <person name="Berlin A."/>
            <person name="Brown A."/>
            <person name="Chapman S.B."/>
            <person name="Chen Z."/>
            <person name="Dunbar C."/>
            <person name="Freedman E."/>
            <person name="Gearin G."/>
            <person name="Goldberg J."/>
            <person name="Griggs A."/>
            <person name="Gujja S."/>
            <person name="Heiman D."/>
            <person name="Howarth C."/>
            <person name="Larson L."/>
            <person name="Lui A."/>
            <person name="MacDonald P.J.P."/>
            <person name="Montmayeur A."/>
            <person name="Murphy C."/>
            <person name="Neiman D."/>
            <person name="Pearson M."/>
            <person name="Priest M."/>
            <person name="Roberts A."/>
            <person name="Saif S."/>
            <person name="Shea T."/>
            <person name="Shenoy N."/>
            <person name="Sisk P."/>
            <person name="Stolte C."/>
            <person name="Sykes S."/>
            <person name="Wortman J."/>
            <person name="Nusbaum C."/>
            <person name="Birren B."/>
        </authorList>
    </citation>
    <scope>NUCLEOTIDE SEQUENCE [LARGE SCALE GENOMIC DNA]</scope>
    <source>
        <strain evidence="1 2">C83</strain>
    </source>
</reference>
<dbReference type="STRING" id="435830.HMPREF0045_01299"/>
<keyword evidence="2" id="KW-1185">Reference proteome</keyword>
<sequence>MASYAKVFMAGTITGQITVRTSPDIALFKIETVLGQDRVTEWVQAQGDLARFVVEKKFKPGDQVLVHGELVQGNRQGEFFTLAHRLSHDESAIWRLAHGA</sequence>